<dbReference type="PANTHER" id="PTHR43861:SF6">
    <property type="entry name" value="METHYLTRANSFERASE TYPE 11"/>
    <property type="match status" value="1"/>
</dbReference>
<sequence>MKLSKDLSLPSIPFNNEIIFLVLKANHLLGIQLLYSNEVIEKFSQPVLTKGHILCYVDALFDTLECLNNHYQCQINYDVFVTVIKSDIKTYSQKFIEQKMYMQGFHLDGSEWLKRDYQSLQDDRSFITTTFKKVRQTGHKFTVMDNLLAERDLHMYMLREFSCRSDAHIFRYAFAQQYIRPNDSVLDCACGLGYGSYFLATNNNAASLKAVDICSDSVAYANDVYGHERLSYEVLDIDEYEFTESKLFDLITSFETIEHVADYHSFFKLCLKNLKPDGRVIASVPYLLVDETGKGPNPYHFHEYDVVIFEDAL</sequence>
<proteinExistence type="predicted"/>
<dbReference type="EMBL" id="CP003837">
    <property type="protein sequence ID" value="AGH45788.1"/>
    <property type="molecule type" value="Genomic_DNA"/>
</dbReference>
<evidence type="ECO:0000259" key="1">
    <source>
        <dbReference type="Pfam" id="PF08241"/>
    </source>
</evidence>
<dbReference type="Gene3D" id="3.40.50.150">
    <property type="entry name" value="Vaccinia Virus protein VP39"/>
    <property type="match status" value="1"/>
</dbReference>
<dbReference type="SUPFAM" id="SSF53335">
    <property type="entry name" value="S-adenosyl-L-methionine-dependent methyltransferases"/>
    <property type="match status" value="1"/>
</dbReference>
<dbReference type="KEGG" id="gps:C427_3680"/>
<feature type="domain" description="Methyltransferase type 11" evidence="1">
    <location>
        <begin position="186"/>
        <end position="281"/>
    </location>
</feature>
<dbReference type="CDD" id="cd02440">
    <property type="entry name" value="AdoMet_MTases"/>
    <property type="match status" value="1"/>
</dbReference>
<dbReference type="GO" id="GO:0008757">
    <property type="term" value="F:S-adenosylmethionine-dependent methyltransferase activity"/>
    <property type="evidence" value="ECO:0007669"/>
    <property type="project" value="InterPro"/>
</dbReference>
<dbReference type="InterPro" id="IPR013216">
    <property type="entry name" value="Methyltransf_11"/>
</dbReference>
<dbReference type="OrthoDB" id="9801609at2"/>
<accession>K7A5F4</accession>
<organism evidence="2 3">
    <name type="scientific">Paraglaciecola psychrophila 170</name>
    <dbReference type="NCBI Taxonomy" id="1129794"/>
    <lineage>
        <taxon>Bacteria</taxon>
        <taxon>Pseudomonadati</taxon>
        <taxon>Pseudomonadota</taxon>
        <taxon>Gammaproteobacteria</taxon>
        <taxon>Alteromonadales</taxon>
        <taxon>Alteromonadaceae</taxon>
        <taxon>Paraglaciecola</taxon>
    </lineage>
</organism>
<protein>
    <recommendedName>
        <fullName evidence="1">Methyltransferase type 11 domain-containing protein</fullName>
    </recommendedName>
</protein>
<dbReference type="AlphaFoldDB" id="K7A5F4"/>
<dbReference type="eggNOG" id="COG2230">
    <property type="taxonomic scope" value="Bacteria"/>
</dbReference>
<dbReference type="STRING" id="1129794.C427_3680"/>
<dbReference type="InterPro" id="IPR029063">
    <property type="entry name" value="SAM-dependent_MTases_sf"/>
</dbReference>
<name>K7A5F4_9ALTE</name>
<dbReference type="Proteomes" id="UP000011864">
    <property type="component" value="Chromosome"/>
</dbReference>
<gene>
    <name evidence="2" type="ORF">C427_3680</name>
</gene>
<dbReference type="Pfam" id="PF08241">
    <property type="entry name" value="Methyltransf_11"/>
    <property type="match status" value="1"/>
</dbReference>
<dbReference type="HOGENOM" id="CLU_888092_0_0_6"/>
<evidence type="ECO:0000313" key="3">
    <source>
        <dbReference type="Proteomes" id="UP000011864"/>
    </source>
</evidence>
<dbReference type="PATRIC" id="fig|1129794.4.peg.3663"/>
<dbReference type="PANTHER" id="PTHR43861">
    <property type="entry name" value="TRANS-ACONITATE 2-METHYLTRANSFERASE-RELATED"/>
    <property type="match status" value="1"/>
</dbReference>
<keyword evidence="3" id="KW-1185">Reference proteome</keyword>
<evidence type="ECO:0000313" key="2">
    <source>
        <dbReference type="EMBL" id="AGH45788.1"/>
    </source>
</evidence>
<reference evidence="2 3" key="1">
    <citation type="journal article" date="2013" name="Genome Announc.">
        <title>Complete Genome Sequence of Glaciecola psychrophila Strain 170T.</title>
        <authorList>
            <person name="Yin J."/>
            <person name="Chen J."/>
            <person name="Liu G."/>
            <person name="Yu Y."/>
            <person name="Song L."/>
            <person name="Wang X."/>
            <person name="Qu X."/>
        </authorList>
    </citation>
    <scope>NUCLEOTIDE SEQUENCE [LARGE SCALE GENOMIC DNA]</scope>
    <source>
        <strain evidence="2 3">170</strain>
    </source>
</reference>